<dbReference type="OrthoDB" id="164951at2759"/>
<evidence type="ECO:0000256" key="1">
    <source>
        <dbReference type="ARBA" id="ARBA00023172"/>
    </source>
</evidence>
<dbReference type="Gene3D" id="1.10.443.10">
    <property type="entry name" value="Intergrase catalytic core"/>
    <property type="match status" value="1"/>
</dbReference>
<feature type="non-terminal residue" evidence="3">
    <location>
        <position position="1"/>
    </location>
</feature>
<gene>
    <name evidence="3" type="ORF">M413DRAFT_55263</name>
</gene>
<dbReference type="Proteomes" id="UP000053424">
    <property type="component" value="Unassembled WGS sequence"/>
</dbReference>
<dbReference type="GO" id="GO:0003677">
    <property type="term" value="F:DNA binding"/>
    <property type="evidence" value="ECO:0007669"/>
    <property type="project" value="InterPro"/>
</dbReference>
<evidence type="ECO:0000313" key="3">
    <source>
        <dbReference type="EMBL" id="KIM35710.1"/>
    </source>
</evidence>
<feature type="compositionally biased region" description="Polar residues" evidence="2">
    <location>
        <begin position="559"/>
        <end position="583"/>
    </location>
</feature>
<dbReference type="InterPro" id="IPR011010">
    <property type="entry name" value="DNA_brk_join_enz"/>
</dbReference>
<dbReference type="AlphaFoldDB" id="A0A0C3BG56"/>
<dbReference type="GO" id="GO:0015074">
    <property type="term" value="P:DNA integration"/>
    <property type="evidence" value="ECO:0007669"/>
    <property type="project" value="InterPro"/>
</dbReference>
<evidence type="ECO:0000256" key="2">
    <source>
        <dbReference type="SAM" id="MobiDB-lite"/>
    </source>
</evidence>
<dbReference type="InterPro" id="IPR013762">
    <property type="entry name" value="Integrase-like_cat_sf"/>
</dbReference>
<dbReference type="SUPFAM" id="SSF56349">
    <property type="entry name" value="DNA breaking-rejoining enzymes"/>
    <property type="match status" value="1"/>
</dbReference>
<dbReference type="GO" id="GO:0006310">
    <property type="term" value="P:DNA recombination"/>
    <property type="evidence" value="ECO:0007669"/>
    <property type="project" value="UniProtKB-KW"/>
</dbReference>
<organism evidence="3 4">
    <name type="scientific">Hebeloma cylindrosporum</name>
    <dbReference type="NCBI Taxonomy" id="76867"/>
    <lineage>
        <taxon>Eukaryota</taxon>
        <taxon>Fungi</taxon>
        <taxon>Dikarya</taxon>
        <taxon>Basidiomycota</taxon>
        <taxon>Agaricomycotina</taxon>
        <taxon>Agaricomycetes</taxon>
        <taxon>Agaricomycetidae</taxon>
        <taxon>Agaricales</taxon>
        <taxon>Agaricineae</taxon>
        <taxon>Hymenogastraceae</taxon>
        <taxon>Hebeloma</taxon>
    </lineage>
</organism>
<dbReference type="STRING" id="686832.A0A0C3BG56"/>
<keyword evidence="4" id="KW-1185">Reference proteome</keyword>
<proteinExistence type="predicted"/>
<feature type="region of interest" description="Disordered" evidence="2">
    <location>
        <begin position="559"/>
        <end position="589"/>
    </location>
</feature>
<dbReference type="EMBL" id="KN831815">
    <property type="protein sequence ID" value="KIM35710.1"/>
    <property type="molecule type" value="Genomic_DNA"/>
</dbReference>
<name>A0A0C3BG56_HEBCY</name>
<protein>
    <submittedName>
        <fullName evidence="3">Uncharacterized protein</fullName>
    </submittedName>
</protein>
<feature type="non-terminal residue" evidence="3">
    <location>
        <position position="709"/>
    </location>
</feature>
<feature type="region of interest" description="Disordered" evidence="2">
    <location>
        <begin position="1"/>
        <end position="44"/>
    </location>
</feature>
<reference evidence="4" key="2">
    <citation type="submission" date="2015-01" db="EMBL/GenBank/DDBJ databases">
        <title>Evolutionary Origins and Diversification of the Mycorrhizal Mutualists.</title>
        <authorList>
            <consortium name="DOE Joint Genome Institute"/>
            <consortium name="Mycorrhizal Genomics Consortium"/>
            <person name="Kohler A."/>
            <person name="Kuo A."/>
            <person name="Nagy L.G."/>
            <person name="Floudas D."/>
            <person name="Copeland A."/>
            <person name="Barry K.W."/>
            <person name="Cichocki N."/>
            <person name="Veneault-Fourrey C."/>
            <person name="LaButti K."/>
            <person name="Lindquist E.A."/>
            <person name="Lipzen A."/>
            <person name="Lundell T."/>
            <person name="Morin E."/>
            <person name="Murat C."/>
            <person name="Riley R."/>
            <person name="Ohm R."/>
            <person name="Sun H."/>
            <person name="Tunlid A."/>
            <person name="Henrissat B."/>
            <person name="Grigoriev I.V."/>
            <person name="Hibbett D.S."/>
            <person name="Martin F."/>
        </authorList>
    </citation>
    <scope>NUCLEOTIDE SEQUENCE [LARGE SCALE GENOMIC DNA]</scope>
    <source>
        <strain evidence="4">h7</strain>
    </source>
</reference>
<dbReference type="HOGENOM" id="CLU_013901_0_1_1"/>
<keyword evidence="1" id="KW-0233">DNA recombination</keyword>
<sequence>LPPPPRRSPMAKTSSPSSGARRKKKTNPPAATFDELRQSQKSVKAQHLKASGTTKKYAEMVAAGQEWHSMQVAAALASISPDGLGMNHECPDDRNDPNNLYLQPEFACALDHIPNHFSPTALTMYITYKCIHQNLKSGTGDSIHAAFKHMWDQASGGLYRGKWCFNEAKQLWEGNPIESAEVADLTKALRNKGGAQGGDRTHSVTMSKQHMEKIFAWSERICPSGSAPASNLEERKLKMKHLGFHGFSSSAWTVWSRCFELVKLQKKKLTMDQENPSAFGLMYHALQLIDRKGWQGKMGEQELDLLSNIFHLYDRPDLGACNAYRWLNEWISFLEDEIYKRPLDPDDYIFPAMGVNGIVHPRELMSHETVQKYIDEFTYSAGIAQATAGRFSTHCFRRGGAQYYFMFAPVGKRWSLRKVRWWGGWAEGEQGETLIRYLLDELHSYEESFNDALCPLQVEKDVTFMAEHHAVAPINNETAGIIHSQLVGQMRSIHNEIRITQHQMQLQLQASLSKLNITSESLNFTGFLAQSHDHRPLPFPSGACRTHAIHPIMAPTRCPSQTQPLGTNFSDPRPRQGSQSRFNPVSRPLPTHAMVIPDIPVKNADGTRPHVRDSWRCIVDHWKNGDPERGLTVPLKEWPDEWLRGPNRRLVASKYNQRARIAQEFLTQYDGDEVKFLAAYPEAEEGHTRLLTAIQVARKAQGDFAPRVR</sequence>
<evidence type="ECO:0000313" key="4">
    <source>
        <dbReference type="Proteomes" id="UP000053424"/>
    </source>
</evidence>
<accession>A0A0C3BG56</accession>
<reference evidence="3 4" key="1">
    <citation type="submission" date="2014-04" db="EMBL/GenBank/DDBJ databases">
        <authorList>
            <consortium name="DOE Joint Genome Institute"/>
            <person name="Kuo A."/>
            <person name="Gay G."/>
            <person name="Dore J."/>
            <person name="Kohler A."/>
            <person name="Nagy L.G."/>
            <person name="Floudas D."/>
            <person name="Copeland A."/>
            <person name="Barry K.W."/>
            <person name="Cichocki N."/>
            <person name="Veneault-Fourrey C."/>
            <person name="LaButti K."/>
            <person name="Lindquist E.A."/>
            <person name="Lipzen A."/>
            <person name="Lundell T."/>
            <person name="Morin E."/>
            <person name="Murat C."/>
            <person name="Sun H."/>
            <person name="Tunlid A."/>
            <person name="Henrissat B."/>
            <person name="Grigoriev I.V."/>
            <person name="Hibbett D.S."/>
            <person name="Martin F."/>
            <person name="Nordberg H.P."/>
            <person name="Cantor M.N."/>
            <person name="Hua S.X."/>
        </authorList>
    </citation>
    <scope>NUCLEOTIDE SEQUENCE [LARGE SCALE GENOMIC DNA]</scope>
    <source>
        <strain evidence="4">h7</strain>
    </source>
</reference>